<name>A0A2N5UQU6_9BASI</name>
<feature type="compositionally biased region" description="Pro residues" evidence="1">
    <location>
        <begin position="21"/>
        <end position="30"/>
    </location>
</feature>
<feature type="compositionally biased region" description="Basic residues" evidence="1">
    <location>
        <begin position="1"/>
        <end position="11"/>
    </location>
</feature>
<evidence type="ECO:0000313" key="3">
    <source>
        <dbReference type="Proteomes" id="UP000235392"/>
    </source>
</evidence>
<evidence type="ECO:0000313" key="2">
    <source>
        <dbReference type="EMBL" id="PLW40134.1"/>
    </source>
</evidence>
<comment type="caution">
    <text evidence="2">The sequence shown here is derived from an EMBL/GenBank/DDBJ whole genome shotgun (WGS) entry which is preliminary data.</text>
</comment>
<dbReference type="Proteomes" id="UP000235392">
    <property type="component" value="Unassembled WGS sequence"/>
</dbReference>
<dbReference type="EMBL" id="PGCI01000106">
    <property type="protein sequence ID" value="PLW40134.1"/>
    <property type="molecule type" value="Genomic_DNA"/>
</dbReference>
<organism evidence="2 3">
    <name type="scientific">Puccinia coronata f. sp. avenae</name>
    <dbReference type="NCBI Taxonomy" id="200324"/>
    <lineage>
        <taxon>Eukaryota</taxon>
        <taxon>Fungi</taxon>
        <taxon>Dikarya</taxon>
        <taxon>Basidiomycota</taxon>
        <taxon>Pucciniomycotina</taxon>
        <taxon>Pucciniomycetes</taxon>
        <taxon>Pucciniales</taxon>
        <taxon>Pucciniaceae</taxon>
        <taxon>Puccinia</taxon>
    </lineage>
</organism>
<dbReference type="AlphaFoldDB" id="A0A2N5UQU6"/>
<reference evidence="2 3" key="1">
    <citation type="submission" date="2017-11" db="EMBL/GenBank/DDBJ databases">
        <title>De novo assembly and phasing of dikaryotic genomes from two isolates of Puccinia coronata f. sp. avenae, the causal agent of oat crown rust.</title>
        <authorList>
            <person name="Miller M.E."/>
            <person name="Zhang Y."/>
            <person name="Omidvar V."/>
            <person name="Sperschneider J."/>
            <person name="Schwessinger B."/>
            <person name="Raley C."/>
            <person name="Palmer J.M."/>
            <person name="Garnica D."/>
            <person name="Upadhyaya N."/>
            <person name="Rathjen J."/>
            <person name="Taylor J.M."/>
            <person name="Park R.F."/>
            <person name="Dodds P.N."/>
            <person name="Hirsch C.D."/>
            <person name="Kianian S.F."/>
            <person name="Figueroa M."/>
        </authorList>
    </citation>
    <scope>NUCLEOTIDE SEQUENCE [LARGE SCALE GENOMIC DNA]</scope>
    <source>
        <strain evidence="2">12SD80</strain>
    </source>
</reference>
<gene>
    <name evidence="2" type="ORF">PCASD_07852</name>
</gene>
<accession>A0A2N5UQU6</accession>
<proteinExistence type="predicted"/>
<sequence>MQLSRKRRKPRRSSERIDQPLPRPKPPPSVALPAPSAVQNVAPNQCVTFSCKPPENTSKSFFP</sequence>
<feature type="region of interest" description="Disordered" evidence="1">
    <location>
        <begin position="1"/>
        <end position="35"/>
    </location>
</feature>
<evidence type="ECO:0000256" key="1">
    <source>
        <dbReference type="SAM" id="MobiDB-lite"/>
    </source>
</evidence>
<protein>
    <submittedName>
        <fullName evidence="2">Uncharacterized protein</fullName>
    </submittedName>
</protein>